<keyword evidence="1" id="KW-0227">DNA damage</keyword>
<name>A0ABW4ZH03_9SPHI</name>
<protein>
    <submittedName>
        <fullName evidence="3">Y-family DNA polymerase</fullName>
    </submittedName>
</protein>
<evidence type="ECO:0000313" key="3">
    <source>
        <dbReference type="EMBL" id="MFD2161154.1"/>
    </source>
</evidence>
<dbReference type="PANTHER" id="PTHR35369">
    <property type="entry name" value="BLR3025 PROTEIN-RELATED"/>
    <property type="match status" value="1"/>
</dbReference>
<keyword evidence="4" id="KW-1185">Reference proteome</keyword>
<dbReference type="InterPro" id="IPR001126">
    <property type="entry name" value="UmuC"/>
</dbReference>
<dbReference type="SUPFAM" id="SSF56672">
    <property type="entry name" value="DNA/RNA polymerases"/>
    <property type="match status" value="1"/>
</dbReference>
<feature type="domain" description="UmuC" evidence="2">
    <location>
        <begin position="22"/>
        <end position="112"/>
    </location>
</feature>
<gene>
    <name evidence="3" type="ORF">ACFSJU_02055</name>
</gene>
<comment type="caution">
    <text evidence="3">The sequence shown here is derived from an EMBL/GenBank/DDBJ whole genome shotgun (WGS) entry which is preliminary data.</text>
</comment>
<dbReference type="PROSITE" id="PS50173">
    <property type="entry name" value="UMUC"/>
    <property type="match status" value="1"/>
</dbReference>
<proteinExistence type="predicted"/>
<dbReference type="PANTHER" id="PTHR35369:SF2">
    <property type="entry name" value="BLR3025 PROTEIN"/>
    <property type="match status" value="1"/>
</dbReference>
<reference evidence="4" key="1">
    <citation type="journal article" date="2019" name="Int. J. Syst. Evol. Microbiol.">
        <title>The Global Catalogue of Microorganisms (GCM) 10K type strain sequencing project: providing services to taxonomists for standard genome sequencing and annotation.</title>
        <authorList>
            <consortium name="The Broad Institute Genomics Platform"/>
            <consortium name="The Broad Institute Genome Sequencing Center for Infectious Disease"/>
            <person name="Wu L."/>
            <person name="Ma J."/>
        </authorList>
    </citation>
    <scope>NUCLEOTIDE SEQUENCE [LARGE SCALE GENOMIC DNA]</scope>
    <source>
        <strain evidence="4">KCTC 42217</strain>
    </source>
</reference>
<evidence type="ECO:0000259" key="2">
    <source>
        <dbReference type="PROSITE" id="PS50173"/>
    </source>
</evidence>
<dbReference type="Gene3D" id="3.40.1170.60">
    <property type="match status" value="1"/>
</dbReference>
<dbReference type="EMBL" id="JBHUHZ010000001">
    <property type="protein sequence ID" value="MFD2161154.1"/>
    <property type="molecule type" value="Genomic_DNA"/>
</dbReference>
<sequence length="500" mass="56507">MQKRYAAIWFRHLTTDWLTLHRPELKQLPFVLAATEHNRKVITAATSLAESQGIQVGMAVADAKAMIPDLLVFDEKPAREKRLLKALAEWCIRYTPFVALDLPDGLILDISGCTHLWGGEKTYLKDIVTRLRGSGYDVRAAIADTVGTAWAVSRFGQVSPVIESGAQASALLPLPAAALRLDSNILTRLQKLGLYQIGSFIGMPRSALRRRFGEDLLLRLAQALGQTEEYIQPIVVPEPWQERLPCMEPIRTAAGIEIAIKQLLETLCLRLQQEGKGIRTAILKCYRVDGKIQQVEIGTNKASHHVQHLFKLFELKISSIAPGLGIELFTLEALKVEGVSILQEALWGGNPGLDDEKVAELLDRITAKVGTGTIHRYLPDEHYWPERSIKPAASLQEPAITTWRSDRPRPLRLLATPAPVDVTAPIPDYPPLMFRYKGEVHHIRKADGPERIEREWWLEGGEHRDYYNVEDRNGQRYWLFRSGHYDTSEKKQWYLHGFFA</sequence>
<dbReference type="Pfam" id="PF00817">
    <property type="entry name" value="IMS"/>
    <property type="match status" value="1"/>
</dbReference>
<accession>A0ABW4ZH03</accession>
<evidence type="ECO:0000313" key="4">
    <source>
        <dbReference type="Proteomes" id="UP001597387"/>
    </source>
</evidence>
<dbReference type="Proteomes" id="UP001597387">
    <property type="component" value="Unassembled WGS sequence"/>
</dbReference>
<dbReference type="CDD" id="cd03468">
    <property type="entry name" value="PolY_like"/>
    <property type="match status" value="1"/>
</dbReference>
<organism evidence="3 4">
    <name type="scientific">Paradesertivirga mongoliensis</name>
    <dbReference type="NCBI Taxonomy" id="2100740"/>
    <lineage>
        <taxon>Bacteria</taxon>
        <taxon>Pseudomonadati</taxon>
        <taxon>Bacteroidota</taxon>
        <taxon>Sphingobacteriia</taxon>
        <taxon>Sphingobacteriales</taxon>
        <taxon>Sphingobacteriaceae</taxon>
        <taxon>Paradesertivirga</taxon>
    </lineage>
</organism>
<evidence type="ECO:0000256" key="1">
    <source>
        <dbReference type="ARBA" id="ARBA00022763"/>
    </source>
</evidence>
<dbReference type="RefSeq" id="WP_255900031.1">
    <property type="nucleotide sequence ID" value="NZ_JAFMZO010000001.1"/>
</dbReference>
<dbReference type="InterPro" id="IPR050356">
    <property type="entry name" value="SulA_CellDiv_inhibitor"/>
</dbReference>
<dbReference type="InterPro" id="IPR043502">
    <property type="entry name" value="DNA/RNA_pol_sf"/>
</dbReference>